<evidence type="ECO:0000313" key="3">
    <source>
        <dbReference type="EMBL" id="KIK98383.1"/>
    </source>
</evidence>
<dbReference type="OrthoDB" id="3362494at2759"/>
<feature type="compositionally biased region" description="Polar residues" evidence="1">
    <location>
        <begin position="814"/>
        <end position="838"/>
    </location>
</feature>
<keyword evidence="4" id="KW-1185">Reference proteome</keyword>
<organism evidence="3 4">
    <name type="scientific">Paxillus rubicundulus Ve08.2h10</name>
    <dbReference type="NCBI Taxonomy" id="930991"/>
    <lineage>
        <taxon>Eukaryota</taxon>
        <taxon>Fungi</taxon>
        <taxon>Dikarya</taxon>
        <taxon>Basidiomycota</taxon>
        <taxon>Agaricomycotina</taxon>
        <taxon>Agaricomycetes</taxon>
        <taxon>Agaricomycetidae</taxon>
        <taxon>Boletales</taxon>
        <taxon>Paxilineae</taxon>
        <taxon>Paxillaceae</taxon>
        <taxon>Paxillus</taxon>
    </lineage>
</organism>
<dbReference type="STRING" id="930991.A0A0D0DV07"/>
<reference evidence="4" key="2">
    <citation type="submission" date="2015-01" db="EMBL/GenBank/DDBJ databases">
        <title>Evolutionary Origins and Diversification of the Mycorrhizal Mutualists.</title>
        <authorList>
            <consortium name="DOE Joint Genome Institute"/>
            <consortium name="Mycorrhizal Genomics Consortium"/>
            <person name="Kohler A."/>
            <person name="Kuo A."/>
            <person name="Nagy L.G."/>
            <person name="Floudas D."/>
            <person name="Copeland A."/>
            <person name="Barry K.W."/>
            <person name="Cichocki N."/>
            <person name="Veneault-Fourrey C."/>
            <person name="LaButti K."/>
            <person name="Lindquist E.A."/>
            <person name="Lipzen A."/>
            <person name="Lundell T."/>
            <person name="Morin E."/>
            <person name="Murat C."/>
            <person name="Riley R."/>
            <person name="Ohm R."/>
            <person name="Sun H."/>
            <person name="Tunlid A."/>
            <person name="Henrissat B."/>
            <person name="Grigoriev I.V."/>
            <person name="Hibbett D.S."/>
            <person name="Martin F."/>
        </authorList>
    </citation>
    <scope>NUCLEOTIDE SEQUENCE [LARGE SCALE GENOMIC DNA]</scope>
    <source>
        <strain evidence="4">Ve08.2h10</strain>
    </source>
</reference>
<sequence length="851" mass="93613">MPSFLNKVFGYKKQDDKDASRSPNEASHNALLDGKYEAILPVLSSTTTAFADGQGSKDTEREVGFSLFKPKSRVRVQKSSQKGQRAVPQLSLHLPGPKENYDSRVLGVVFEADPQLLVVLDDVVIGAKRLNPLEALILVRVCSQAVAERGLETLGIMHPHWFSSSPDIQRKLTSLFIHSLTPKTRITTLSPTLASPTSTFENEISYTRSPHDVAAVLRWGLRHLKLENGHFGRDSTEWAWYEAFFDAERGASYPPKAFTELLLPQLPTAHIELLTTTLDAITSLASHAETNSISGSKLSKFLGLWLLTATRSEQSDDWTKFYARWERAGRILEHLFLSRLREESFRQHLPTRLQELVKYYPYSKGSPATEEGLLPRPRFTTRRYGALFVRVESLLVETAEQPKQHPIRLILEAFQLPSDAQSGNEHLELWNALKTAASEAASGESPSDPEGPQFSRIFVDETMQLLSLIPADSSNPASPTLLTSPITKVVSRRRSSSLTRLLERKVPRSNGSSGSAAASPISLASPIATDWAQFSMSGFGDAPTAQPLATVFDQDDVEVTQPLVSRKSSRKSGTSRTRTRRSVDNEPAATPTTSQVFVSEPSIIETKLASVHVVEIDEAFIDFWSDAILDPISANWPTFVICGLKPIPGVTKSIHWLVIEQTYSRQQPLSRAVSPDRHRGRSPRPSFRSDISGFRVSSLFTNTRKRFSVFSKSTSELAPKPTGKSPKIGELGEILAEEDPEGIPASTSALAPPIIDYNGDSRAKEAVGATATAVITSEEKFDADSQAEAKAIPTQAISPPVPDFEHQVVVTSTDPIPTINQEPESVTSDDATVSVPENSHQENESCYTEVV</sequence>
<dbReference type="Proteomes" id="UP000054538">
    <property type="component" value="Unassembled WGS sequence"/>
</dbReference>
<evidence type="ECO:0000256" key="1">
    <source>
        <dbReference type="SAM" id="MobiDB-lite"/>
    </source>
</evidence>
<dbReference type="AlphaFoldDB" id="A0A0D0DV07"/>
<feature type="region of interest" description="Disordered" evidence="1">
    <location>
        <begin position="814"/>
        <end position="851"/>
    </location>
</feature>
<dbReference type="InterPro" id="IPR008936">
    <property type="entry name" value="Rho_GTPase_activation_prot"/>
</dbReference>
<reference evidence="3 4" key="1">
    <citation type="submission" date="2014-04" db="EMBL/GenBank/DDBJ databases">
        <authorList>
            <consortium name="DOE Joint Genome Institute"/>
            <person name="Kuo A."/>
            <person name="Kohler A."/>
            <person name="Jargeat P."/>
            <person name="Nagy L.G."/>
            <person name="Floudas D."/>
            <person name="Copeland A."/>
            <person name="Barry K.W."/>
            <person name="Cichocki N."/>
            <person name="Veneault-Fourrey C."/>
            <person name="LaButti K."/>
            <person name="Lindquist E.A."/>
            <person name="Lipzen A."/>
            <person name="Lundell T."/>
            <person name="Morin E."/>
            <person name="Murat C."/>
            <person name="Sun H."/>
            <person name="Tunlid A."/>
            <person name="Henrissat B."/>
            <person name="Grigoriev I.V."/>
            <person name="Hibbett D.S."/>
            <person name="Martin F."/>
            <person name="Nordberg H.P."/>
            <person name="Cantor M.N."/>
            <person name="Hua S.X."/>
        </authorList>
    </citation>
    <scope>NUCLEOTIDE SEQUENCE [LARGE SCALE GENOMIC DNA]</scope>
    <source>
        <strain evidence="3 4">Ve08.2h10</strain>
    </source>
</reference>
<feature type="compositionally biased region" description="Low complexity" evidence="1">
    <location>
        <begin position="509"/>
        <end position="519"/>
    </location>
</feature>
<gene>
    <name evidence="3" type="ORF">PAXRUDRAFT_823936</name>
</gene>
<feature type="region of interest" description="Disordered" evidence="1">
    <location>
        <begin position="497"/>
        <end position="519"/>
    </location>
</feature>
<protein>
    <recommendedName>
        <fullName evidence="2">Meiotically up-regulated protein Msb1/Mug8 domain-containing protein</fullName>
    </recommendedName>
</protein>
<dbReference type="Pfam" id="PF08101">
    <property type="entry name" value="Msb1-Mug8_dom"/>
    <property type="match status" value="1"/>
</dbReference>
<dbReference type="EMBL" id="KN824895">
    <property type="protein sequence ID" value="KIK98383.1"/>
    <property type="molecule type" value="Genomic_DNA"/>
</dbReference>
<name>A0A0D0DV07_9AGAM</name>
<feature type="domain" description="Meiotically up-regulated protein Msb1/Mug8" evidence="2">
    <location>
        <begin position="138"/>
        <end position="627"/>
    </location>
</feature>
<dbReference type="PANTHER" id="PTHR28093:SF1">
    <property type="entry name" value="MORPHOGENESIS-RELATED PROTEIN MSB1"/>
    <property type="match status" value="1"/>
</dbReference>
<dbReference type="HOGENOM" id="CLU_002740_0_0_1"/>
<dbReference type="PANTHER" id="PTHR28093">
    <property type="entry name" value="MORPHOGENESIS-RELATED PROTEIN MSB1"/>
    <property type="match status" value="1"/>
</dbReference>
<accession>A0A0D0DV07</accession>
<dbReference type="InterPro" id="IPR012965">
    <property type="entry name" value="Msb1/Mug8_dom"/>
</dbReference>
<dbReference type="Gene3D" id="1.10.555.10">
    <property type="entry name" value="Rho GTPase activation protein"/>
    <property type="match status" value="1"/>
</dbReference>
<dbReference type="InParanoid" id="A0A0D0DV07"/>
<feature type="region of interest" description="Disordered" evidence="1">
    <location>
        <begin position="562"/>
        <end position="594"/>
    </location>
</feature>
<proteinExistence type="predicted"/>
<evidence type="ECO:0000313" key="4">
    <source>
        <dbReference type="Proteomes" id="UP000054538"/>
    </source>
</evidence>
<feature type="region of interest" description="Disordered" evidence="1">
    <location>
        <begin position="668"/>
        <end position="689"/>
    </location>
</feature>
<dbReference type="InterPro" id="IPR037508">
    <property type="entry name" value="Msb1/Mug8"/>
</dbReference>
<evidence type="ECO:0000259" key="2">
    <source>
        <dbReference type="Pfam" id="PF08101"/>
    </source>
</evidence>